<evidence type="ECO:0000313" key="1">
    <source>
        <dbReference type="EMBL" id="EAA27590.1"/>
    </source>
</evidence>
<sequence>MEMGWNRGCYGSGPVSWYTTKWLRAELEFPSRERRCWLTGQDSIDNEAKKVRPKKDRAGDRGSDRWSPVWRRWKSHQRKLKQVNGSRTAVS</sequence>
<dbReference type="EMBL" id="CM002237">
    <property type="protein sequence ID" value="EAA27590.1"/>
    <property type="molecule type" value="Genomic_DNA"/>
</dbReference>
<dbReference type="Proteomes" id="UP000001805">
    <property type="component" value="Chromosome 6, Linkage Group II"/>
</dbReference>
<dbReference type="PaxDb" id="5141-EFNCRP00000002601"/>
<dbReference type="AlphaFoldDB" id="Q1K5C8"/>
<evidence type="ECO:0000313" key="2">
    <source>
        <dbReference type="Proteomes" id="UP000001805"/>
    </source>
</evidence>
<dbReference type="GeneID" id="3872964"/>
<dbReference type="VEuPathDB" id="FungiDB:NCU03547"/>
<proteinExistence type="predicted"/>
<gene>
    <name evidence="1" type="ORF">NCU03547</name>
</gene>
<keyword evidence="2" id="KW-1185">Reference proteome</keyword>
<reference evidence="1 2" key="1">
    <citation type="journal article" date="2003" name="Nature">
        <title>The genome sequence of the filamentous fungus Neurospora crassa.</title>
        <authorList>
            <person name="Galagan J.E."/>
            <person name="Calvo S.E."/>
            <person name="Borkovich K.A."/>
            <person name="Selker E.U."/>
            <person name="Read N.D."/>
            <person name="Jaffe D."/>
            <person name="FitzHugh W."/>
            <person name="Ma L.J."/>
            <person name="Smirnov S."/>
            <person name="Purcell S."/>
            <person name="Rehman B."/>
            <person name="Elkins T."/>
            <person name="Engels R."/>
            <person name="Wang S."/>
            <person name="Nielsen C.B."/>
            <person name="Butler J."/>
            <person name="Endrizzi M."/>
            <person name="Qui D."/>
            <person name="Ianakiev P."/>
            <person name="Bell-Pedersen D."/>
            <person name="Nelson M.A."/>
            <person name="Werner-Washburne M."/>
            <person name="Selitrennikoff C.P."/>
            <person name="Kinsey J.A."/>
            <person name="Braun E.L."/>
            <person name="Zelter A."/>
            <person name="Schulte U."/>
            <person name="Kothe G.O."/>
            <person name="Jedd G."/>
            <person name="Mewes W."/>
            <person name="Staben C."/>
            <person name="Marcotte E."/>
            <person name="Greenberg D."/>
            <person name="Roy A."/>
            <person name="Foley K."/>
            <person name="Naylor J."/>
            <person name="Stange-Thomann N."/>
            <person name="Barrett R."/>
            <person name="Gnerre S."/>
            <person name="Kamal M."/>
            <person name="Kamvysselis M."/>
            <person name="Mauceli E."/>
            <person name="Bielke C."/>
            <person name="Rudd S."/>
            <person name="Frishman D."/>
            <person name="Krystofova S."/>
            <person name="Rasmussen C."/>
            <person name="Metzenberg R.L."/>
            <person name="Perkins D.D."/>
            <person name="Kroken S."/>
            <person name="Cogoni C."/>
            <person name="Macino G."/>
            <person name="Catcheside D."/>
            <person name="Li W."/>
            <person name="Pratt R.J."/>
            <person name="Osmani S.A."/>
            <person name="DeSouza C.P."/>
            <person name="Glass L."/>
            <person name="Orbach M.J."/>
            <person name="Berglund J.A."/>
            <person name="Voelker R."/>
            <person name="Yarden O."/>
            <person name="Plamann M."/>
            <person name="Seiler S."/>
            <person name="Dunlap J."/>
            <person name="Radford A."/>
            <person name="Aramayo R."/>
            <person name="Natvig D.O."/>
            <person name="Alex L.A."/>
            <person name="Mannhaupt G."/>
            <person name="Ebbole D.J."/>
            <person name="Freitag M."/>
            <person name="Paulsen I."/>
            <person name="Sachs M.S."/>
            <person name="Lander E.S."/>
            <person name="Nusbaum C."/>
            <person name="Birren B."/>
        </authorList>
    </citation>
    <scope>NUCLEOTIDE SEQUENCE [LARGE SCALE GENOMIC DNA]</scope>
    <source>
        <strain evidence="2">ATCC 24698 / 74-OR23-1A / CBS 708.71 / DSM 1257 / FGSC 987</strain>
    </source>
</reference>
<dbReference type="HOGENOM" id="CLU_2427572_0_0_1"/>
<organism evidence="1 2">
    <name type="scientific">Neurospora crassa (strain ATCC 24698 / 74-OR23-1A / CBS 708.71 / DSM 1257 / FGSC 987)</name>
    <dbReference type="NCBI Taxonomy" id="367110"/>
    <lineage>
        <taxon>Eukaryota</taxon>
        <taxon>Fungi</taxon>
        <taxon>Dikarya</taxon>
        <taxon>Ascomycota</taxon>
        <taxon>Pezizomycotina</taxon>
        <taxon>Sordariomycetes</taxon>
        <taxon>Sordariomycetidae</taxon>
        <taxon>Sordariales</taxon>
        <taxon>Sordariaceae</taxon>
        <taxon>Neurospora</taxon>
    </lineage>
</organism>
<name>Q1K5C8_NEUCR</name>
<accession>Q1K5C8</accession>
<dbReference type="InParanoid" id="Q1K5C8"/>
<protein>
    <submittedName>
        <fullName evidence="1">Uncharacterized protein</fullName>
    </submittedName>
</protein>
<dbReference type="KEGG" id="ncr:NCU03547"/>
<dbReference type="RefSeq" id="XP_956826.1">
    <property type="nucleotide sequence ID" value="XM_951733.1"/>
</dbReference>